<sequence>MYSHVLVLERLCLVAVVAIASSSMPWTCAWIVSSGGRPPHNGLPQHCDRVGALGVSRRQTIRRRRGRKSSFSSSTMIQPPNAILTNITNITQDGTEISTSTQMMKMTNHQFTGVFPEETIHAPLEPSRGISNTCHVGRISSEDAAGLIQTAYNHNSLLQPISNAKAKLIITPGLLVISSDASRGASRKTGLASILRWIEPNQEDDDDGGCDDTIQVVCRRTLAQRDVTYCEIAAIALGLKTALAYIQEQPESPSSPLWRVLIVSDCMAALDFYETKPVGMMSTVCDNSRAYRRALTRLSSKVVDISLTKVRSTHGADDGFLDHAAADFISRTTRSVANSQNREETHGKVPQLTHADLSWLAQSESPRKKETSTTKQQALQKSAQRATRCKQRIHEEFDILIP</sequence>
<evidence type="ECO:0000256" key="1">
    <source>
        <dbReference type="SAM" id="MobiDB-lite"/>
    </source>
</evidence>
<feature type="chain" id="PRO_5030885567" description="RNase H type-1 domain-containing protein" evidence="2">
    <location>
        <begin position="30"/>
        <end position="402"/>
    </location>
</feature>
<organism evidence="3">
    <name type="scientific">Attheya septentrionalis</name>
    <dbReference type="NCBI Taxonomy" id="420275"/>
    <lineage>
        <taxon>Eukaryota</taxon>
        <taxon>Sar</taxon>
        <taxon>Stramenopiles</taxon>
        <taxon>Ochrophyta</taxon>
        <taxon>Bacillariophyta</taxon>
        <taxon>Coscinodiscophyceae</taxon>
        <taxon>Chaetocerotophycidae</taxon>
        <taxon>Chaetocerotales</taxon>
        <taxon>Attheyaceae</taxon>
        <taxon>Attheya</taxon>
    </lineage>
</organism>
<dbReference type="EMBL" id="HBHQ01006340">
    <property type="protein sequence ID" value="CAD9812444.1"/>
    <property type="molecule type" value="Transcribed_RNA"/>
</dbReference>
<gene>
    <name evidence="3" type="ORF">ASEP1449_LOCUS4269</name>
</gene>
<name>A0A7S2XKZ7_9STRA</name>
<evidence type="ECO:0008006" key="4">
    <source>
        <dbReference type="Google" id="ProtNLM"/>
    </source>
</evidence>
<dbReference type="AlphaFoldDB" id="A0A7S2XKZ7"/>
<keyword evidence="2" id="KW-0732">Signal</keyword>
<feature type="compositionally biased region" description="Polar residues" evidence="1">
    <location>
        <begin position="373"/>
        <end position="385"/>
    </location>
</feature>
<evidence type="ECO:0000256" key="2">
    <source>
        <dbReference type="SAM" id="SignalP"/>
    </source>
</evidence>
<proteinExistence type="predicted"/>
<feature type="signal peptide" evidence="2">
    <location>
        <begin position="1"/>
        <end position="29"/>
    </location>
</feature>
<accession>A0A7S2XKZ7</accession>
<feature type="region of interest" description="Disordered" evidence="1">
    <location>
        <begin position="362"/>
        <end position="387"/>
    </location>
</feature>
<protein>
    <recommendedName>
        <fullName evidence="4">RNase H type-1 domain-containing protein</fullName>
    </recommendedName>
</protein>
<reference evidence="3" key="1">
    <citation type="submission" date="2021-01" db="EMBL/GenBank/DDBJ databases">
        <authorList>
            <person name="Corre E."/>
            <person name="Pelletier E."/>
            <person name="Niang G."/>
            <person name="Scheremetjew M."/>
            <person name="Finn R."/>
            <person name="Kale V."/>
            <person name="Holt S."/>
            <person name="Cochrane G."/>
            <person name="Meng A."/>
            <person name="Brown T."/>
            <person name="Cohen L."/>
        </authorList>
    </citation>
    <scope>NUCLEOTIDE SEQUENCE</scope>
    <source>
        <strain evidence="3">CCMP2084</strain>
    </source>
</reference>
<evidence type="ECO:0000313" key="3">
    <source>
        <dbReference type="EMBL" id="CAD9812444.1"/>
    </source>
</evidence>